<gene>
    <name evidence="2" type="primary">rsfS</name>
    <name evidence="3" type="ORF">Thert_00112</name>
</gene>
<proteinExistence type="inferred from homology"/>
<dbReference type="Pfam" id="PF02410">
    <property type="entry name" value="RsfS"/>
    <property type="match status" value="1"/>
</dbReference>
<protein>
    <recommendedName>
        <fullName evidence="2">Ribosomal silencing factor RsfS</fullName>
    </recommendedName>
</protein>
<evidence type="ECO:0000256" key="1">
    <source>
        <dbReference type="ARBA" id="ARBA00010574"/>
    </source>
</evidence>
<keyword evidence="2" id="KW-0678">Repressor</keyword>
<dbReference type="HAMAP" id="MF_01477">
    <property type="entry name" value="Iojap_RsfS"/>
    <property type="match status" value="1"/>
</dbReference>
<dbReference type="SUPFAM" id="SSF81301">
    <property type="entry name" value="Nucleotidyltransferase"/>
    <property type="match status" value="1"/>
</dbReference>
<dbReference type="PANTHER" id="PTHR21043">
    <property type="entry name" value="IOJAP SUPERFAMILY ORTHOLOG"/>
    <property type="match status" value="1"/>
</dbReference>
<dbReference type="GO" id="GO:0017148">
    <property type="term" value="P:negative regulation of translation"/>
    <property type="evidence" value="ECO:0007669"/>
    <property type="project" value="UniProtKB-UniRule"/>
</dbReference>
<reference evidence="3 4" key="1">
    <citation type="submission" date="2016-08" db="EMBL/GenBank/DDBJ databases">
        <title>A novel genetic cassette of butanologenic Thermoanaerobacterium thermosaccharolyticum that directly convert cellulose to butanol.</title>
        <authorList>
            <person name="Li T."/>
            <person name="He J."/>
        </authorList>
    </citation>
    <scope>NUCLEOTIDE SEQUENCE [LARGE SCALE GENOMIC DNA]</scope>
    <source>
        <strain evidence="3 4">TG57</strain>
    </source>
</reference>
<sequence length="120" mass="13559">MDKDSAELTLKILKILDDKKALEIKALYVGELTTVADYFVIASGTSTTHVKSLCDEVLERLAEEGVTVNHIEGYNSATWILMDYGSIVVHIFTKDDRNFYSLERLWGDAKEIVLDNVIFD</sequence>
<dbReference type="RefSeq" id="WP_094396669.1">
    <property type="nucleotide sequence ID" value="NZ_CP016893.1"/>
</dbReference>
<dbReference type="PANTHER" id="PTHR21043:SF0">
    <property type="entry name" value="MITOCHONDRIAL ASSEMBLY OF RIBOSOMAL LARGE SUBUNIT PROTEIN 1"/>
    <property type="match status" value="1"/>
</dbReference>
<dbReference type="EMBL" id="CP016893">
    <property type="protein sequence ID" value="AST56363.1"/>
    <property type="molecule type" value="Genomic_DNA"/>
</dbReference>
<evidence type="ECO:0000313" key="3">
    <source>
        <dbReference type="EMBL" id="AST56363.1"/>
    </source>
</evidence>
<dbReference type="GO" id="GO:0090071">
    <property type="term" value="P:negative regulation of ribosome biogenesis"/>
    <property type="evidence" value="ECO:0007669"/>
    <property type="project" value="UniProtKB-UniRule"/>
</dbReference>
<dbReference type="GO" id="GO:0005737">
    <property type="term" value="C:cytoplasm"/>
    <property type="evidence" value="ECO:0007669"/>
    <property type="project" value="UniProtKB-SubCell"/>
</dbReference>
<comment type="similarity">
    <text evidence="1 2">Belongs to the Iojap/RsfS family.</text>
</comment>
<name>A0A223HV71_THETR</name>
<dbReference type="Proteomes" id="UP000214975">
    <property type="component" value="Chromosome"/>
</dbReference>
<dbReference type="GO" id="GO:0043023">
    <property type="term" value="F:ribosomal large subunit binding"/>
    <property type="evidence" value="ECO:0007669"/>
    <property type="project" value="TreeGrafter"/>
</dbReference>
<dbReference type="GO" id="GO:0042256">
    <property type="term" value="P:cytosolic ribosome assembly"/>
    <property type="evidence" value="ECO:0007669"/>
    <property type="project" value="UniProtKB-UniRule"/>
</dbReference>
<accession>A0A223HV71</accession>
<dbReference type="InterPro" id="IPR004394">
    <property type="entry name" value="Iojap/RsfS/C7orf30"/>
</dbReference>
<keyword evidence="2" id="KW-0810">Translation regulation</keyword>
<comment type="subcellular location">
    <subcellularLocation>
        <location evidence="2">Cytoplasm</location>
    </subcellularLocation>
</comment>
<comment type="subunit">
    <text evidence="2">Interacts with ribosomal protein uL14 (rplN).</text>
</comment>
<evidence type="ECO:0000256" key="2">
    <source>
        <dbReference type="HAMAP-Rule" id="MF_01477"/>
    </source>
</evidence>
<dbReference type="InterPro" id="IPR043519">
    <property type="entry name" value="NT_sf"/>
</dbReference>
<comment type="function">
    <text evidence="2">Functions as a ribosomal silencing factor. Interacts with ribosomal protein uL14 (rplN), blocking formation of intersubunit bridge B8. Prevents association of the 30S and 50S ribosomal subunits and the formation of functional ribosomes, thus repressing translation.</text>
</comment>
<evidence type="ECO:0000313" key="4">
    <source>
        <dbReference type="Proteomes" id="UP000214975"/>
    </source>
</evidence>
<organism evidence="3 4">
    <name type="scientific">Thermoanaerobacterium thermosaccharolyticum</name>
    <name type="common">Clostridium thermosaccharolyticum</name>
    <dbReference type="NCBI Taxonomy" id="1517"/>
    <lineage>
        <taxon>Bacteria</taxon>
        <taxon>Bacillati</taxon>
        <taxon>Bacillota</taxon>
        <taxon>Clostridia</taxon>
        <taxon>Thermoanaerobacterales</taxon>
        <taxon>Thermoanaerobacteraceae</taxon>
        <taxon>Thermoanaerobacterium</taxon>
    </lineage>
</organism>
<keyword evidence="2" id="KW-0963">Cytoplasm</keyword>
<dbReference type="AlphaFoldDB" id="A0A223HV71"/>
<dbReference type="Gene3D" id="3.30.460.10">
    <property type="entry name" value="Beta Polymerase, domain 2"/>
    <property type="match status" value="1"/>
</dbReference>
<dbReference type="NCBIfam" id="TIGR00090">
    <property type="entry name" value="rsfS_iojap_ybeB"/>
    <property type="match status" value="1"/>
</dbReference>